<dbReference type="EMBL" id="HBEZ01046040">
    <property type="protein sequence ID" value="CAD8648091.1"/>
    <property type="molecule type" value="Transcribed_RNA"/>
</dbReference>
<accession>A0A7S0QTD6</accession>
<gene>
    <name evidence="2" type="ORF">CCUR1050_LOCUS25376</name>
</gene>
<feature type="coiled-coil region" evidence="1">
    <location>
        <begin position="100"/>
        <end position="134"/>
    </location>
</feature>
<sequence>MDGFCQDLSDRISDIEGKLQIILIKQNELNSRVLKGEREKLELEHKLSQKSELFEQLNTTMQCMSQQSSALIQAQMERISCLETALEPERQSVQMYKSALSEKKAECSLLQEALEELEKEKTVEQEKIKTAMYLKAELILAEKMDAERKVFLKELERVQEHVKTDLMRREQVAQSKQHMELRAALVHLQSVCAVYDDLVLFLEGHTDKAGSEKIKDTYRNLHLASRMFISSLAMDPDDSTNEFCSFTFNSRTKRELLGRNVEAMIFYPPQEIQDSCHGLTISEEGRDSFEAARTTISSQHTLRNLAFELESLKHHNLRRWNSGSAMYDGQLKQI</sequence>
<evidence type="ECO:0000313" key="2">
    <source>
        <dbReference type="EMBL" id="CAD8648091.1"/>
    </source>
</evidence>
<organism evidence="2">
    <name type="scientific">Cryptomonas curvata</name>
    <dbReference type="NCBI Taxonomy" id="233186"/>
    <lineage>
        <taxon>Eukaryota</taxon>
        <taxon>Cryptophyceae</taxon>
        <taxon>Cryptomonadales</taxon>
        <taxon>Cryptomonadaceae</taxon>
        <taxon>Cryptomonas</taxon>
    </lineage>
</organism>
<protein>
    <submittedName>
        <fullName evidence="2">Uncharacterized protein</fullName>
    </submittedName>
</protein>
<keyword evidence="1" id="KW-0175">Coiled coil</keyword>
<name>A0A7S0QTD6_9CRYP</name>
<reference evidence="2" key="1">
    <citation type="submission" date="2021-01" db="EMBL/GenBank/DDBJ databases">
        <authorList>
            <person name="Corre E."/>
            <person name="Pelletier E."/>
            <person name="Niang G."/>
            <person name="Scheremetjew M."/>
            <person name="Finn R."/>
            <person name="Kale V."/>
            <person name="Holt S."/>
            <person name="Cochrane G."/>
            <person name="Meng A."/>
            <person name="Brown T."/>
            <person name="Cohen L."/>
        </authorList>
    </citation>
    <scope>NUCLEOTIDE SEQUENCE</scope>
    <source>
        <strain evidence="2">CCAP979/52</strain>
    </source>
</reference>
<evidence type="ECO:0000256" key="1">
    <source>
        <dbReference type="SAM" id="Coils"/>
    </source>
</evidence>
<dbReference type="AlphaFoldDB" id="A0A7S0QTD6"/>
<proteinExistence type="predicted"/>